<gene>
    <name evidence="1" type="ORF">IA54_017970</name>
</gene>
<dbReference type="Proteomes" id="UP000050343">
    <property type="component" value="Unassembled WGS sequence"/>
</dbReference>
<sequence>MASITFRCSEREKIEIEQRASNAGLNVTDYLKAWLLGADDSRELLQVIADRLEHGAGDGMGAGGMSRAGLAILAELLLMMRLTVKPDTQRQAQAEVERLGLEVWSSDSVNRG</sequence>
<comment type="caution">
    <text evidence="1">The sequence shown here is derived from an EMBL/GenBank/DDBJ whole genome shotgun (WGS) entry which is preliminary data.</text>
</comment>
<evidence type="ECO:0000313" key="1">
    <source>
        <dbReference type="EMBL" id="OQP84219.1"/>
    </source>
</evidence>
<evidence type="ECO:0000313" key="2">
    <source>
        <dbReference type="Proteomes" id="UP000050343"/>
    </source>
</evidence>
<proteinExistence type="predicted"/>
<protein>
    <recommendedName>
        <fullName evidence="3">Mobilization protein</fullName>
    </recommendedName>
</protein>
<accession>A0A1V9HMX6</accession>
<evidence type="ECO:0008006" key="3">
    <source>
        <dbReference type="Google" id="ProtNLM"/>
    </source>
</evidence>
<dbReference type="EMBL" id="JPUO02000018">
    <property type="protein sequence ID" value="OQP84219.1"/>
    <property type="molecule type" value="Genomic_DNA"/>
</dbReference>
<organism evidence="1 2">
    <name type="scientific">Xanthomonas phaseoli pv. syngonii LMG 9055</name>
    <dbReference type="NCBI Taxonomy" id="1437878"/>
    <lineage>
        <taxon>Bacteria</taxon>
        <taxon>Pseudomonadati</taxon>
        <taxon>Pseudomonadota</taxon>
        <taxon>Gammaproteobacteria</taxon>
        <taxon>Lysobacterales</taxon>
        <taxon>Lysobacteraceae</taxon>
        <taxon>Xanthomonas</taxon>
    </lineage>
</organism>
<dbReference type="AlphaFoldDB" id="A0A1V9HMX6"/>
<reference evidence="1 2" key="1">
    <citation type="journal article" date="2016" name="Plant Pathol.">
        <title>Genetic characterization of strains named as Xanthomonas axonopodis pv. dieffenbachiae leads to a taxonomic revision of the X. axonopodis species complex.</title>
        <authorList>
            <person name="Constantin E.C."/>
            <person name="Cleenwerck I."/>
            <person name="Maes M."/>
            <person name="Baeyen S."/>
            <person name="Van Malderghem C."/>
            <person name="De Vos P."/>
            <person name="Cottyn B."/>
        </authorList>
    </citation>
    <scope>NUCLEOTIDE SEQUENCE [LARGE SCALE GENOMIC DNA]</scope>
    <source>
        <strain evidence="2">LMG9055</strain>
    </source>
</reference>
<dbReference type="InterPro" id="IPR053842">
    <property type="entry name" value="NikA-like"/>
</dbReference>
<name>A0A1V9HMX6_9XANT</name>
<reference evidence="1 2" key="2">
    <citation type="journal article" date="2017" name="Plant Pathol.">
        <title>Pathogenicity and virulence gene content of Xanthomonas strains infecting Araceae, formerly known as Xanthomonas axonopodis pv. dieffenbachiae.</title>
        <authorList>
            <person name="Constantin E.C."/>
            <person name="Haegeman A."/>
            <person name="Van Vaerenbergh J."/>
            <person name="Baeyen S."/>
            <person name="Van Malderghem C."/>
            <person name="Maes M."/>
            <person name="Cottyn B."/>
        </authorList>
    </citation>
    <scope>NUCLEOTIDE SEQUENCE [LARGE SCALE GENOMIC DNA]</scope>
    <source>
        <strain evidence="2">LMG9055</strain>
    </source>
</reference>
<dbReference type="Pfam" id="PF21983">
    <property type="entry name" value="NikA-like"/>
    <property type="match status" value="1"/>
</dbReference>